<feature type="compositionally biased region" description="Polar residues" evidence="1">
    <location>
        <begin position="186"/>
        <end position="196"/>
    </location>
</feature>
<gene>
    <name evidence="2" type="ORF">GCM10009554_44360</name>
</gene>
<dbReference type="Proteomes" id="UP001500542">
    <property type="component" value="Unassembled WGS sequence"/>
</dbReference>
<feature type="compositionally biased region" description="Low complexity" evidence="1">
    <location>
        <begin position="239"/>
        <end position="263"/>
    </location>
</feature>
<evidence type="ECO:0000313" key="3">
    <source>
        <dbReference type="Proteomes" id="UP001500542"/>
    </source>
</evidence>
<keyword evidence="3" id="KW-1185">Reference proteome</keyword>
<sequence>MSLSNPSPRRLTRRGTRTLKAAYAQAQRDVKRMDPAVLAAIGRSKMNSQDLKHLAHANINGLQGGNQERVAQQLNAQAAAQVQATTPASQRTRNPFKQLSNWNQNRKDIRHGKQTLQMAYAQAKSEVKRIDPAVRQGIGRSRVTKQDLAQLSVAQLDAPLRAGINQAAQHHHTQARIAAATAATQPPRQSAGQRVANAVNTASRWKNAVRDGANGAIAKAEKFRTDYNERRQNPIGRNAPATTAPSTSPQPDLAAQKAAQAKAVHAGLNNTMLTPEATSQSPEAASQSPEAGTGRHRAPEAAAAFDGIAPANGAVASKPATQQATTGQGEAVPAHNKHHKPEGQER</sequence>
<comment type="caution">
    <text evidence="2">The sequence shown here is derived from an EMBL/GenBank/DDBJ whole genome shotgun (WGS) entry which is preliminary data.</text>
</comment>
<evidence type="ECO:0000256" key="1">
    <source>
        <dbReference type="SAM" id="MobiDB-lite"/>
    </source>
</evidence>
<proteinExistence type="predicted"/>
<name>A0ABP4BEI9_9ACTN</name>
<dbReference type="RefSeq" id="WP_343973185.1">
    <property type="nucleotide sequence ID" value="NZ_BAAAHK010000011.1"/>
</dbReference>
<evidence type="ECO:0000313" key="2">
    <source>
        <dbReference type="EMBL" id="GAA0947542.1"/>
    </source>
</evidence>
<dbReference type="EMBL" id="BAAAHK010000011">
    <property type="protein sequence ID" value="GAA0947542.1"/>
    <property type="molecule type" value="Genomic_DNA"/>
</dbReference>
<organism evidence="2 3">
    <name type="scientific">Kribbella koreensis</name>
    <dbReference type="NCBI Taxonomy" id="57909"/>
    <lineage>
        <taxon>Bacteria</taxon>
        <taxon>Bacillati</taxon>
        <taxon>Actinomycetota</taxon>
        <taxon>Actinomycetes</taxon>
        <taxon>Propionibacteriales</taxon>
        <taxon>Kribbellaceae</taxon>
        <taxon>Kribbella</taxon>
    </lineage>
</organism>
<reference evidence="3" key="1">
    <citation type="journal article" date="2019" name="Int. J. Syst. Evol. Microbiol.">
        <title>The Global Catalogue of Microorganisms (GCM) 10K type strain sequencing project: providing services to taxonomists for standard genome sequencing and annotation.</title>
        <authorList>
            <consortium name="The Broad Institute Genomics Platform"/>
            <consortium name="The Broad Institute Genome Sequencing Center for Infectious Disease"/>
            <person name="Wu L."/>
            <person name="Ma J."/>
        </authorList>
    </citation>
    <scope>NUCLEOTIDE SEQUENCE [LARGE SCALE GENOMIC DNA]</scope>
    <source>
        <strain evidence="3">JCM 10977</strain>
    </source>
</reference>
<feature type="compositionally biased region" description="Polar residues" evidence="1">
    <location>
        <begin position="268"/>
        <end position="290"/>
    </location>
</feature>
<accession>A0ABP4BEI9</accession>
<protein>
    <submittedName>
        <fullName evidence="2">Uncharacterized protein</fullName>
    </submittedName>
</protein>
<feature type="compositionally biased region" description="Low complexity" evidence="1">
    <location>
        <begin position="175"/>
        <end position="185"/>
    </location>
</feature>
<feature type="region of interest" description="Disordered" evidence="1">
    <location>
        <begin position="166"/>
        <end position="196"/>
    </location>
</feature>
<feature type="region of interest" description="Disordered" evidence="1">
    <location>
        <begin position="220"/>
        <end position="346"/>
    </location>
</feature>
<feature type="compositionally biased region" description="Basic and acidic residues" evidence="1">
    <location>
        <begin position="220"/>
        <end position="232"/>
    </location>
</feature>
<feature type="compositionally biased region" description="Polar residues" evidence="1">
    <location>
        <begin position="319"/>
        <end position="328"/>
    </location>
</feature>